<feature type="compositionally biased region" description="Basic and acidic residues" evidence="1">
    <location>
        <begin position="369"/>
        <end position="381"/>
    </location>
</feature>
<evidence type="ECO:0000313" key="3">
    <source>
        <dbReference type="Proteomes" id="UP001642360"/>
    </source>
</evidence>
<dbReference type="PANTHER" id="PTHR36373:SF1">
    <property type="entry name" value="EXPRESSED PROTEIN"/>
    <property type="match status" value="1"/>
</dbReference>
<feature type="region of interest" description="Disordered" evidence="1">
    <location>
        <begin position="337"/>
        <end position="382"/>
    </location>
</feature>
<sequence length="408" mass="47242">MEVAIIDWKTIDSSFVKDELYENINAPKWVDLNDPKDSVDDETWFCRADCKHPKRVEDFCKEMPNLKHQRSTSVSEILPLGDRNRRDSTLKKRGFIQTPFSSNKDLKCDSVVEDSENENPNLSTPPNHKASRFMKEAVKSSAEKKRADNSLHNEEAPRLRSTLSARNLFAGRDILNQITEFCNELKRLAMRPKDRENLEKENVKSPVRMHKQEVKNHLGKNSKDMNEKDERKPLLAPSKEKCETMEKRSVKDKQKQEVKDHLGGHLRDLNEREERKPFLVLSKEKYETIEKSNVKEKLRRKKRTDEAENTPISVDLKNIKGKGHASLLEIRTCPPSPQCFSARREPNKATPPKAFKSRPQERGILQELEPSKEAREARTMDVDVSGVGEREARTMDVFWFLKPCTHSS</sequence>
<accession>A0ABC8R5U5</accession>
<dbReference type="Proteomes" id="UP001642360">
    <property type="component" value="Unassembled WGS sequence"/>
</dbReference>
<evidence type="ECO:0000256" key="1">
    <source>
        <dbReference type="SAM" id="MobiDB-lite"/>
    </source>
</evidence>
<keyword evidence="3" id="KW-1185">Reference proteome</keyword>
<dbReference type="PANTHER" id="PTHR36373">
    <property type="entry name" value="EXPRESSED PROTEIN"/>
    <property type="match status" value="1"/>
</dbReference>
<organism evidence="2 3">
    <name type="scientific">Ilex paraguariensis</name>
    <name type="common">yerba mate</name>
    <dbReference type="NCBI Taxonomy" id="185542"/>
    <lineage>
        <taxon>Eukaryota</taxon>
        <taxon>Viridiplantae</taxon>
        <taxon>Streptophyta</taxon>
        <taxon>Embryophyta</taxon>
        <taxon>Tracheophyta</taxon>
        <taxon>Spermatophyta</taxon>
        <taxon>Magnoliopsida</taxon>
        <taxon>eudicotyledons</taxon>
        <taxon>Gunneridae</taxon>
        <taxon>Pentapetalae</taxon>
        <taxon>asterids</taxon>
        <taxon>campanulids</taxon>
        <taxon>Aquifoliales</taxon>
        <taxon>Aquifoliaceae</taxon>
        <taxon>Ilex</taxon>
    </lineage>
</organism>
<dbReference type="EMBL" id="CAUOFW020001036">
    <property type="protein sequence ID" value="CAK9140373.1"/>
    <property type="molecule type" value="Genomic_DNA"/>
</dbReference>
<reference evidence="2 3" key="1">
    <citation type="submission" date="2024-02" db="EMBL/GenBank/DDBJ databases">
        <authorList>
            <person name="Vignale AGUSTIN F."/>
            <person name="Sosa J E."/>
            <person name="Modenutti C."/>
        </authorList>
    </citation>
    <scope>NUCLEOTIDE SEQUENCE [LARGE SCALE GENOMIC DNA]</scope>
</reference>
<evidence type="ECO:0000313" key="2">
    <source>
        <dbReference type="EMBL" id="CAK9140373.1"/>
    </source>
</evidence>
<feature type="compositionally biased region" description="Basic and acidic residues" evidence="1">
    <location>
        <begin position="133"/>
        <end position="157"/>
    </location>
</feature>
<proteinExistence type="predicted"/>
<comment type="caution">
    <text evidence="2">The sequence shown here is derived from an EMBL/GenBank/DDBJ whole genome shotgun (WGS) entry which is preliminary data.</text>
</comment>
<dbReference type="AlphaFoldDB" id="A0ABC8R5U5"/>
<gene>
    <name evidence="2" type="ORF">ILEXP_LOCUS7817</name>
</gene>
<feature type="region of interest" description="Disordered" evidence="1">
    <location>
        <begin position="241"/>
        <end position="261"/>
    </location>
</feature>
<protein>
    <submittedName>
        <fullName evidence="2">Uncharacterized protein</fullName>
    </submittedName>
</protein>
<feature type="region of interest" description="Disordered" evidence="1">
    <location>
        <begin position="111"/>
        <end position="157"/>
    </location>
</feature>
<name>A0ABC8R5U5_9AQUA</name>